<accession>A0ABX1WS73</accession>
<organism evidence="2 3">
    <name type="scientific">Marinifilum caeruleilacunae</name>
    <dbReference type="NCBI Taxonomy" id="2499076"/>
    <lineage>
        <taxon>Bacteria</taxon>
        <taxon>Pseudomonadati</taxon>
        <taxon>Bacteroidota</taxon>
        <taxon>Bacteroidia</taxon>
        <taxon>Marinilabiliales</taxon>
        <taxon>Marinifilaceae</taxon>
    </lineage>
</organism>
<keyword evidence="3" id="KW-1185">Reference proteome</keyword>
<dbReference type="InterPro" id="IPR006120">
    <property type="entry name" value="Resolvase_HTH_dom"/>
</dbReference>
<dbReference type="SUPFAM" id="SSF53041">
    <property type="entry name" value="Resolvase-like"/>
    <property type="match status" value="1"/>
</dbReference>
<evidence type="ECO:0000313" key="2">
    <source>
        <dbReference type="EMBL" id="NOU58896.1"/>
    </source>
</evidence>
<dbReference type="SMART" id="SM00857">
    <property type="entry name" value="Resolvase"/>
    <property type="match status" value="1"/>
</dbReference>
<evidence type="ECO:0000259" key="1">
    <source>
        <dbReference type="SMART" id="SM00857"/>
    </source>
</evidence>
<feature type="domain" description="Resolvase/invertase-type recombinase catalytic" evidence="1">
    <location>
        <begin position="2"/>
        <end position="135"/>
    </location>
</feature>
<dbReference type="Pfam" id="PF00239">
    <property type="entry name" value="Resolvase"/>
    <property type="match status" value="1"/>
</dbReference>
<dbReference type="Gene3D" id="3.40.50.1390">
    <property type="entry name" value="Resolvase, N-terminal catalytic domain"/>
    <property type="match status" value="1"/>
</dbReference>
<name>A0ABX1WS73_9BACT</name>
<proteinExistence type="predicted"/>
<dbReference type="Pfam" id="PF02796">
    <property type="entry name" value="HTH_7"/>
    <property type="match status" value="1"/>
</dbReference>
<dbReference type="RefSeq" id="WP_171594174.1">
    <property type="nucleotide sequence ID" value="NZ_RZNH01000003.1"/>
</dbReference>
<dbReference type="Gene3D" id="1.10.10.60">
    <property type="entry name" value="Homeodomain-like"/>
    <property type="match status" value="1"/>
</dbReference>
<protein>
    <submittedName>
        <fullName evidence="2">Recombinase family protein</fullName>
    </submittedName>
</protein>
<comment type="caution">
    <text evidence="2">The sequence shown here is derived from an EMBL/GenBank/DDBJ whole genome shotgun (WGS) entry which is preliminary data.</text>
</comment>
<sequence length="200" mass="23334">MKIGFTYSYFKDGEVENDIIALQKEGCEKIIQFNYIKGERERSLLERIKDSLYRDDTLVVYSNDRLGIQVVNFIRFLLELEGMGIHYKSLSEPCFNTETNRQFLVICRNFIDMKDSVYLRDTRVGLAKAKLKGVVGGRIKGNYDKVAARKAKNMYLKGIEVEKIVKILNKSRATIYRYLNREGVTNCYRKSILIDQKKDE</sequence>
<evidence type="ECO:0000313" key="3">
    <source>
        <dbReference type="Proteomes" id="UP000732105"/>
    </source>
</evidence>
<dbReference type="InterPro" id="IPR036162">
    <property type="entry name" value="Resolvase-like_N_sf"/>
</dbReference>
<dbReference type="Proteomes" id="UP000732105">
    <property type="component" value="Unassembled WGS sequence"/>
</dbReference>
<dbReference type="EMBL" id="RZNH01000003">
    <property type="protein sequence ID" value="NOU58896.1"/>
    <property type="molecule type" value="Genomic_DNA"/>
</dbReference>
<gene>
    <name evidence="2" type="ORF">ELS83_03630</name>
</gene>
<dbReference type="InterPro" id="IPR006119">
    <property type="entry name" value="Resolv_N"/>
</dbReference>
<reference evidence="2 3" key="1">
    <citation type="submission" date="2018-12" db="EMBL/GenBank/DDBJ databases">
        <title>Marinifilum JC070 sp. nov., a marine bacterium isolated from Yongle Blue Hole in the South China Sea.</title>
        <authorList>
            <person name="Fu T."/>
        </authorList>
    </citation>
    <scope>NUCLEOTIDE SEQUENCE [LARGE SCALE GENOMIC DNA]</scope>
    <source>
        <strain evidence="2 3">JC070</strain>
    </source>
</reference>